<dbReference type="FunFam" id="2.10.25.10:FF:000279">
    <property type="entry name" value="Neurogenic locus notch 1"/>
    <property type="match status" value="1"/>
</dbReference>
<dbReference type="SMART" id="SM00179">
    <property type="entry name" value="EGF_CA"/>
    <property type="match status" value="1"/>
</dbReference>
<dbReference type="InterPro" id="IPR001881">
    <property type="entry name" value="EGF-like_Ca-bd_dom"/>
</dbReference>
<dbReference type="GO" id="GO:0005509">
    <property type="term" value="F:calcium ion binding"/>
    <property type="evidence" value="ECO:0007669"/>
    <property type="project" value="InterPro"/>
</dbReference>
<keyword evidence="2" id="KW-0245">EGF-like domain</keyword>
<dbReference type="EMBL" id="CACRXK020001536">
    <property type="protein sequence ID" value="CAB3989697.1"/>
    <property type="molecule type" value="Genomic_DNA"/>
</dbReference>
<dbReference type="PROSITE" id="PS50026">
    <property type="entry name" value="EGF_3"/>
    <property type="match status" value="1"/>
</dbReference>
<dbReference type="InterPro" id="IPR000742">
    <property type="entry name" value="EGF"/>
</dbReference>
<sequence>MMRHTLIKRELFGTNQCASSPCVNGNCINQGESYQCQCKNGYEGKNCDKMTVNPNYCKNQNWWASFDNKGWSTCNNDKLFITGFYRNTLGSWDKDEIYRLEEAKCCSSNSLYRNQQSECKNANWWDSLDRKNTWSLCPIGYFLNGLYRTGGNNLHNIEEGKCCKPVNHPKRYGHCYHEYIRYKFDKKGWTTCKKTGYYVVGVFRDHNKDWLHDIDYLKCCKMWT</sequence>
<gene>
    <name evidence="3" type="ORF">PACLA_8A033976</name>
</gene>
<evidence type="ECO:0000256" key="1">
    <source>
        <dbReference type="ARBA" id="ARBA00023157"/>
    </source>
</evidence>
<dbReference type="Gene3D" id="2.10.25.10">
    <property type="entry name" value="Laminin"/>
    <property type="match status" value="1"/>
</dbReference>
<dbReference type="InterPro" id="IPR000152">
    <property type="entry name" value="EGF-type_Asp/Asn_hydroxyl_site"/>
</dbReference>
<dbReference type="CDD" id="cd00054">
    <property type="entry name" value="EGF_CA"/>
    <property type="match status" value="1"/>
</dbReference>
<name>A0A7D9HNV0_PARCT</name>
<dbReference type="SMART" id="SM00181">
    <property type="entry name" value="EGF"/>
    <property type="match status" value="1"/>
</dbReference>
<reference evidence="3" key="1">
    <citation type="submission" date="2020-04" db="EMBL/GenBank/DDBJ databases">
        <authorList>
            <person name="Alioto T."/>
            <person name="Alioto T."/>
            <person name="Gomez Garrido J."/>
        </authorList>
    </citation>
    <scope>NUCLEOTIDE SEQUENCE</scope>
    <source>
        <strain evidence="3">A484AB</strain>
    </source>
</reference>
<dbReference type="AlphaFoldDB" id="A0A7D9HNV0"/>
<dbReference type="Proteomes" id="UP001152795">
    <property type="component" value="Unassembled WGS sequence"/>
</dbReference>
<organism evidence="3 4">
    <name type="scientific">Paramuricea clavata</name>
    <name type="common">Red gorgonian</name>
    <name type="synonym">Violescent sea-whip</name>
    <dbReference type="NCBI Taxonomy" id="317549"/>
    <lineage>
        <taxon>Eukaryota</taxon>
        <taxon>Metazoa</taxon>
        <taxon>Cnidaria</taxon>
        <taxon>Anthozoa</taxon>
        <taxon>Octocorallia</taxon>
        <taxon>Malacalcyonacea</taxon>
        <taxon>Plexauridae</taxon>
        <taxon>Paramuricea</taxon>
    </lineage>
</organism>
<protein>
    <submittedName>
        <fullName evidence="3">Neurogenic locus Notch -like</fullName>
    </submittedName>
</protein>
<comment type="caution">
    <text evidence="2">Lacks conserved residue(s) required for the propagation of feature annotation.</text>
</comment>
<evidence type="ECO:0000256" key="2">
    <source>
        <dbReference type="PROSITE-ProRule" id="PRU00076"/>
    </source>
</evidence>
<dbReference type="PROSITE" id="PS00022">
    <property type="entry name" value="EGF_1"/>
    <property type="match status" value="1"/>
</dbReference>
<evidence type="ECO:0000313" key="4">
    <source>
        <dbReference type="Proteomes" id="UP001152795"/>
    </source>
</evidence>
<dbReference type="Pfam" id="PF00008">
    <property type="entry name" value="EGF"/>
    <property type="match status" value="1"/>
</dbReference>
<keyword evidence="1 2" id="KW-1015">Disulfide bond</keyword>
<dbReference type="PROSITE" id="PS00010">
    <property type="entry name" value="ASX_HYDROXYL"/>
    <property type="match status" value="1"/>
</dbReference>
<proteinExistence type="predicted"/>
<dbReference type="SUPFAM" id="SSF57196">
    <property type="entry name" value="EGF/Laminin"/>
    <property type="match status" value="1"/>
</dbReference>
<feature type="disulfide bond" evidence="2">
    <location>
        <begin position="17"/>
        <end position="27"/>
    </location>
</feature>
<feature type="disulfide bond" evidence="2">
    <location>
        <begin position="38"/>
        <end position="47"/>
    </location>
</feature>
<keyword evidence="4" id="KW-1185">Reference proteome</keyword>
<dbReference type="PROSITE" id="PS01186">
    <property type="entry name" value="EGF_2"/>
    <property type="match status" value="1"/>
</dbReference>
<comment type="caution">
    <text evidence="3">The sequence shown here is derived from an EMBL/GenBank/DDBJ whole genome shotgun (WGS) entry which is preliminary data.</text>
</comment>
<accession>A0A7D9HNV0</accession>
<evidence type="ECO:0000313" key="3">
    <source>
        <dbReference type="EMBL" id="CAB3989697.1"/>
    </source>
</evidence>
<dbReference type="OrthoDB" id="5984372at2759"/>